<gene>
    <name evidence="6" type="ORF">AKJ08_3637</name>
</gene>
<keyword evidence="7" id="KW-1185">Reference proteome</keyword>
<dbReference type="EMBL" id="CP012332">
    <property type="protein sequence ID" value="AKU93250.1"/>
    <property type="molecule type" value="Genomic_DNA"/>
</dbReference>
<comment type="pathway">
    <text evidence="3">Amino-acid biosynthesis; ergothioneine biosynthesis.</text>
</comment>
<evidence type="ECO:0000256" key="3">
    <source>
        <dbReference type="ARBA" id="ARBA00037882"/>
    </source>
</evidence>
<evidence type="ECO:0000313" key="7">
    <source>
        <dbReference type="Proteomes" id="UP000055590"/>
    </source>
</evidence>
<dbReference type="SUPFAM" id="SSF56436">
    <property type="entry name" value="C-type lectin-like"/>
    <property type="match status" value="1"/>
</dbReference>
<dbReference type="Pfam" id="PF12867">
    <property type="entry name" value="DinB_2"/>
    <property type="match status" value="1"/>
</dbReference>
<dbReference type="RefSeq" id="WP_050727296.1">
    <property type="nucleotide sequence ID" value="NZ_CP012332.1"/>
</dbReference>
<evidence type="ECO:0000256" key="2">
    <source>
        <dbReference type="ARBA" id="ARBA00023004"/>
    </source>
</evidence>
<proteinExistence type="predicted"/>
<accession>A0A0K1PIA2</accession>
<dbReference type="InterPro" id="IPR024775">
    <property type="entry name" value="DinB-like"/>
</dbReference>
<dbReference type="SUPFAM" id="SSF109854">
    <property type="entry name" value="DinB/YfiT-like putative metalloenzymes"/>
    <property type="match status" value="1"/>
</dbReference>
<dbReference type="KEGG" id="vin:AKJ08_3637"/>
<dbReference type="PANTHER" id="PTHR23150">
    <property type="entry name" value="SULFATASE MODIFYING FACTOR 1, 2"/>
    <property type="match status" value="1"/>
</dbReference>
<keyword evidence="2" id="KW-0408">Iron</keyword>
<dbReference type="PANTHER" id="PTHR23150:SF36">
    <property type="entry name" value="HERCYNINE OXYGENASE"/>
    <property type="match status" value="1"/>
</dbReference>
<evidence type="ECO:0000313" key="6">
    <source>
        <dbReference type="EMBL" id="AKU93250.1"/>
    </source>
</evidence>
<dbReference type="Proteomes" id="UP000055590">
    <property type="component" value="Chromosome"/>
</dbReference>
<name>A0A0K1PIA2_9BACT</name>
<dbReference type="PATRIC" id="fig|1391653.3.peg.3794"/>
<dbReference type="InterPro" id="IPR051043">
    <property type="entry name" value="Sulfatase_Mod_Factor_Kinase"/>
</dbReference>
<dbReference type="OrthoDB" id="9768004at2"/>
<dbReference type="InterPro" id="IPR017806">
    <property type="entry name" value="EgtB"/>
</dbReference>
<sequence>MDDLEQGLEEARRSTLRLVEGLTDAEARTQYDPAFSPLAWHLGHVAWQEERWALRHVGGQEPIDPRLDGIYDTFVSEKRSRGRRLPPLEAIRAYAARVRESSLELLRHADPPAHGTFRFLAGHEHQHAETMAVVRLLAGLPLDSAGFAMPATPPAPTGPAFVEIPAGSFVLGAQGDLHAWDNEAKAHPVELPAYRIARDPVTNADWLAFMDDGGYADDRLWDDDGRRWRNEAKAVAPLHWSRSPSGWTRRTLLGQRPVDPTHPVAHVSWHEASAFARFAGARLPTEAEWERAASWAQGAKRRWPWGEGAPPDGVNIGLTIGDTSPCEAHAASPCGARALAGNVWEWTSSFFDAYPGFTAGAYRGYSLPWFGEEHRVLRGGCHLTHPSIARTTFRNWFVPGMRAYPSGLRLAESP</sequence>
<feature type="domain" description="DinB-like" evidence="5">
    <location>
        <begin position="8"/>
        <end position="131"/>
    </location>
</feature>
<dbReference type="InterPro" id="IPR005532">
    <property type="entry name" value="SUMF_dom"/>
</dbReference>
<reference evidence="6 7" key="1">
    <citation type="submission" date="2015-08" db="EMBL/GenBank/DDBJ databases">
        <authorList>
            <person name="Babu N.S."/>
            <person name="Beckwith C.J."/>
            <person name="Beseler K.G."/>
            <person name="Brison A."/>
            <person name="Carone J.V."/>
            <person name="Caskin T.P."/>
            <person name="Diamond M."/>
            <person name="Durham M.E."/>
            <person name="Foxe J.M."/>
            <person name="Go M."/>
            <person name="Henderson B.A."/>
            <person name="Jones I.B."/>
            <person name="McGettigan J.A."/>
            <person name="Micheletti S.J."/>
            <person name="Nasrallah M.E."/>
            <person name="Ortiz D."/>
            <person name="Piller C.R."/>
            <person name="Privatt S.R."/>
            <person name="Schneider S.L."/>
            <person name="Sharp S."/>
            <person name="Smith T.C."/>
            <person name="Stanton J.D."/>
            <person name="Ullery H.E."/>
            <person name="Wilson R.J."/>
            <person name="Serrano M.G."/>
            <person name="Buck G."/>
            <person name="Lee V."/>
            <person name="Wang Y."/>
            <person name="Carvalho R."/>
            <person name="Voegtly L."/>
            <person name="Shi R."/>
            <person name="Duckworth R."/>
            <person name="Johnson A."/>
            <person name="Loviza R."/>
            <person name="Walstead R."/>
            <person name="Shah Z."/>
            <person name="Kiflezghi M."/>
            <person name="Wade K."/>
            <person name="Ball S.L."/>
            <person name="Bradley K.W."/>
            <person name="Asai D.J."/>
            <person name="Bowman C.A."/>
            <person name="Russell D.A."/>
            <person name="Pope W.H."/>
            <person name="Jacobs-Sera D."/>
            <person name="Hendrix R.W."/>
            <person name="Hatfull G.F."/>
        </authorList>
    </citation>
    <scope>NUCLEOTIDE SEQUENCE [LARGE SCALE GENOMIC DNA]</scope>
    <source>
        <strain evidence="6 7">DSM 27710</strain>
    </source>
</reference>
<evidence type="ECO:0000256" key="1">
    <source>
        <dbReference type="ARBA" id="ARBA00023002"/>
    </source>
</evidence>
<dbReference type="Pfam" id="PF03781">
    <property type="entry name" value="FGE-sulfatase"/>
    <property type="match status" value="1"/>
</dbReference>
<evidence type="ECO:0008006" key="8">
    <source>
        <dbReference type="Google" id="ProtNLM"/>
    </source>
</evidence>
<dbReference type="AlphaFoldDB" id="A0A0K1PIA2"/>
<dbReference type="GO" id="GO:0052699">
    <property type="term" value="P:ergothioneine biosynthetic process"/>
    <property type="evidence" value="ECO:0007669"/>
    <property type="project" value="InterPro"/>
</dbReference>
<organism evidence="6 7">
    <name type="scientific">Vulgatibacter incomptus</name>
    <dbReference type="NCBI Taxonomy" id="1391653"/>
    <lineage>
        <taxon>Bacteria</taxon>
        <taxon>Pseudomonadati</taxon>
        <taxon>Myxococcota</taxon>
        <taxon>Myxococcia</taxon>
        <taxon>Myxococcales</taxon>
        <taxon>Cystobacterineae</taxon>
        <taxon>Vulgatibacteraceae</taxon>
        <taxon>Vulgatibacter</taxon>
    </lineage>
</organism>
<feature type="domain" description="Sulfatase-modifying factor enzyme-like" evidence="4">
    <location>
        <begin position="159"/>
        <end position="411"/>
    </location>
</feature>
<dbReference type="Gene3D" id="3.90.1580.10">
    <property type="entry name" value="paralog of FGE (formylglycine-generating enzyme)"/>
    <property type="match status" value="1"/>
</dbReference>
<dbReference type="Gene3D" id="1.20.120.450">
    <property type="entry name" value="dinb family like domain"/>
    <property type="match status" value="1"/>
</dbReference>
<dbReference type="InterPro" id="IPR034660">
    <property type="entry name" value="DinB/YfiT-like"/>
</dbReference>
<dbReference type="InterPro" id="IPR042095">
    <property type="entry name" value="SUMF_sf"/>
</dbReference>
<evidence type="ECO:0000259" key="4">
    <source>
        <dbReference type="Pfam" id="PF03781"/>
    </source>
</evidence>
<protein>
    <recommendedName>
        <fullName evidence="8">Serine/threonine kinase</fullName>
    </recommendedName>
</protein>
<dbReference type="InterPro" id="IPR016187">
    <property type="entry name" value="CTDL_fold"/>
</dbReference>
<evidence type="ECO:0000259" key="5">
    <source>
        <dbReference type="Pfam" id="PF12867"/>
    </source>
</evidence>
<dbReference type="STRING" id="1391653.AKJ08_3637"/>
<dbReference type="NCBIfam" id="TIGR03440">
    <property type="entry name" value="egtB_TIGR03440"/>
    <property type="match status" value="1"/>
</dbReference>
<keyword evidence="1" id="KW-0560">Oxidoreductase</keyword>